<name>A0A0E0KP64_ORYPU</name>
<dbReference type="EnsemblPlants" id="OPUNC04G06670.1">
    <property type="protein sequence ID" value="OPUNC04G06670.1"/>
    <property type="gene ID" value="OPUNC04G06670"/>
</dbReference>
<keyword evidence="3" id="KW-1185">Reference proteome</keyword>
<dbReference type="Gramene" id="OPUNC04G06670.1">
    <property type="protein sequence ID" value="OPUNC04G06670.1"/>
    <property type="gene ID" value="OPUNC04G06670"/>
</dbReference>
<reference evidence="2" key="2">
    <citation type="submission" date="2018-05" db="EMBL/GenBank/DDBJ databases">
        <title>OpunRS2 (Oryza punctata Reference Sequence Version 2).</title>
        <authorList>
            <person name="Zhang J."/>
            <person name="Kudrna D."/>
            <person name="Lee S."/>
            <person name="Talag J."/>
            <person name="Welchert J."/>
            <person name="Wing R.A."/>
        </authorList>
    </citation>
    <scope>NUCLEOTIDE SEQUENCE [LARGE SCALE GENOMIC DNA]</scope>
</reference>
<protein>
    <submittedName>
        <fullName evidence="2">Uncharacterized protein</fullName>
    </submittedName>
</protein>
<evidence type="ECO:0000313" key="2">
    <source>
        <dbReference type="EnsemblPlants" id="OPUNC04G06670.1"/>
    </source>
</evidence>
<dbReference type="Proteomes" id="UP000026962">
    <property type="component" value="Chromosome 4"/>
</dbReference>
<dbReference type="AlphaFoldDB" id="A0A0E0KP64"/>
<organism evidence="2">
    <name type="scientific">Oryza punctata</name>
    <name type="common">Red rice</name>
    <dbReference type="NCBI Taxonomy" id="4537"/>
    <lineage>
        <taxon>Eukaryota</taxon>
        <taxon>Viridiplantae</taxon>
        <taxon>Streptophyta</taxon>
        <taxon>Embryophyta</taxon>
        <taxon>Tracheophyta</taxon>
        <taxon>Spermatophyta</taxon>
        <taxon>Magnoliopsida</taxon>
        <taxon>Liliopsida</taxon>
        <taxon>Poales</taxon>
        <taxon>Poaceae</taxon>
        <taxon>BOP clade</taxon>
        <taxon>Oryzoideae</taxon>
        <taxon>Oryzeae</taxon>
        <taxon>Oryzinae</taxon>
        <taxon>Oryza</taxon>
    </lineage>
</organism>
<feature type="compositionally biased region" description="Polar residues" evidence="1">
    <location>
        <begin position="34"/>
        <end position="46"/>
    </location>
</feature>
<dbReference type="HOGENOM" id="CLU_2389949_0_0_1"/>
<feature type="region of interest" description="Disordered" evidence="1">
    <location>
        <begin position="1"/>
        <end position="46"/>
    </location>
</feature>
<evidence type="ECO:0000313" key="3">
    <source>
        <dbReference type="Proteomes" id="UP000026962"/>
    </source>
</evidence>
<evidence type="ECO:0000256" key="1">
    <source>
        <dbReference type="SAM" id="MobiDB-lite"/>
    </source>
</evidence>
<reference evidence="2" key="1">
    <citation type="submission" date="2015-04" db="UniProtKB">
        <authorList>
            <consortium name="EnsemblPlants"/>
        </authorList>
    </citation>
    <scope>IDENTIFICATION</scope>
</reference>
<sequence>MDSPAGCRAAVAVEPKSTSLPRRFDSLAKGDDGPTQQPEVDAQSTAISRKRRLIHKKPSKAKKARIVVGDEEVEEFQSSAGEHEEEENILYADG</sequence>
<feature type="compositionally biased region" description="Basic and acidic residues" evidence="1">
    <location>
        <begin position="22"/>
        <end position="32"/>
    </location>
</feature>
<proteinExistence type="predicted"/>
<accession>A0A0E0KP64</accession>